<accession>A0ABX7NSW6</accession>
<dbReference type="EMBL" id="CP071090">
    <property type="protein sequence ID" value="QSQ21990.1"/>
    <property type="molecule type" value="Genomic_DNA"/>
</dbReference>
<keyword evidence="3" id="KW-1185">Reference proteome</keyword>
<evidence type="ECO:0000313" key="2">
    <source>
        <dbReference type="EMBL" id="QSQ21990.1"/>
    </source>
</evidence>
<dbReference type="RefSeq" id="WP_206723567.1">
    <property type="nucleotide sequence ID" value="NZ_CP071090.1"/>
</dbReference>
<dbReference type="Pfam" id="PF00109">
    <property type="entry name" value="ketoacyl-synt"/>
    <property type="match status" value="1"/>
</dbReference>
<dbReference type="SUPFAM" id="SSF53901">
    <property type="entry name" value="Thiolase-like"/>
    <property type="match status" value="2"/>
</dbReference>
<feature type="domain" description="Beta-ketoacyl synthase-like N-terminal" evidence="1">
    <location>
        <begin position="176"/>
        <end position="240"/>
    </location>
</feature>
<dbReference type="InterPro" id="IPR016039">
    <property type="entry name" value="Thiolase-like"/>
</dbReference>
<organism evidence="2 3">
    <name type="scientific">Pyxidicoccus parkwayensis</name>
    <dbReference type="NCBI Taxonomy" id="2813578"/>
    <lineage>
        <taxon>Bacteria</taxon>
        <taxon>Pseudomonadati</taxon>
        <taxon>Myxococcota</taxon>
        <taxon>Myxococcia</taxon>
        <taxon>Myxococcales</taxon>
        <taxon>Cystobacterineae</taxon>
        <taxon>Myxococcaceae</taxon>
        <taxon>Pyxidicoccus</taxon>
    </lineage>
</organism>
<proteinExistence type="predicted"/>
<gene>
    <name evidence="2" type="ORF">JY651_43755</name>
</gene>
<dbReference type="Gene3D" id="3.40.47.10">
    <property type="match status" value="1"/>
</dbReference>
<protein>
    <recommendedName>
        <fullName evidence="1">Beta-ketoacyl synthase-like N-terminal domain-containing protein</fullName>
    </recommendedName>
</protein>
<evidence type="ECO:0000259" key="1">
    <source>
        <dbReference type="Pfam" id="PF00109"/>
    </source>
</evidence>
<reference evidence="2 3" key="1">
    <citation type="submission" date="2021-02" db="EMBL/GenBank/DDBJ databases">
        <title>De Novo genome assembly of isolated myxobacteria.</title>
        <authorList>
            <person name="Stevens D.C."/>
        </authorList>
    </citation>
    <scope>NUCLEOTIDE SEQUENCE [LARGE SCALE GENOMIC DNA]</scope>
    <source>
        <strain evidence="3">SCPEA02</strain>
    </source>
</reference>
<sequence>MVQARGTLAITAAGMVSSLGADVEVACAAARAGLTQTSEGEYTVKDVEAEAMVPVTVHPVGRLTLGFAEVGRWVRLGSLALRNLLKRSAWAGSGWERTAVLINLPGDFLPRSAFQALTRQAAAKKEPPPEPEPVSYAGLQPYYRAELVPKLLRAAGVAASPAVHEVFFEDETGIVTVLRRAAELLRSGKVSRCLVAGVDSLLEPRWMEAAHVLRVMKSATRPAGFMPGEGAAFLCVEETERVRREERPILATVEGLVLQQDASNRFASPPPDGRVLSEVIRASLQQAPGRCMGFYGDLNGDAVRAQEWGVAQLRLGRESVPDSVIVPAESFGETRAAYGFIAASMATQAFARGYHPSETLLVWAATYSGARGSFTLTRHPSQGAER</sequence>
<evidence type="ECO:0000313" key="3">
    <source>
        <dbReference type="Proteomes" id="UP000662747"/>
    </source>
</evidence>
<dbReference type="InterPro" id="IPR014030">
    <property type="entry name" value="Ketoacyl_synth_N"/>
</dbReference>
<dbReference type="Proteomes" id="UP000662747">
    <property type="component" value="Chromosome"/>
</dbReference>
<name>A0ABX7NSW6_9BACT</name>